<dbReference type="AlphaFoldDB" id="B0XVM9"/>
<dbReference type="EMBL" id="DS499595">
    <property type="protein sequence ID" value="EDP55237.1"/>
    <property type="molecule type" value="Genomic_DNA"/>
</dbReference>
<organism evidence="1 2">
    <name type="scientific">Aspergillus fumigatus (strain CBS 144.89 / FGSC A1163 / CEA10)</name>
    <name type="common">Neosartorya fumigata</name>
    <dbReference type="NCBI Taxonomy" id="451804"/>
    <lineage>
        <taxon>Eukaryota</taxon>
        <taxon>Fungi</taxon>
        <taxon>Dikarya</taxon>
        <taxon>Ascomycota</taxon>
        <taxon>Pezizomycotina</taxon>
        <taxon>Eurotiomycetes</taxon>
        <taxon>Eurotiomycetidae</taxon>
        <taxon>Eurotiales</taxon>
        <taxon>Aspergillaceae</taxon>
        <taxon>Aspergillus</taxon>
        <taxon>Aspergillus subgen. Fumigati</taxon>
    </lineage>
</organism>
<dbReference type="VEuPathDB" id="FungiDB:AFUB_033010"/>
<accession>B0XVM9</accession>
<gene>
    <name evidence="1" type="ORF">AFUB_033010</name>
</gene>
<evidence type="ECO:0000313" key="1">
    <source>
        <dbReference type="EMBL" id="EDP55237.1"/>
    </source>
</evidence>
<evidence type="ECO:0000313" key="2">
    <source>
        <dbReference type="Proteomes" id="UP000001699"/>
    </source>
</evidence>
<protein>
    <submittedName>
        <fullName evidence="1">Uncharacterized protein</fullName>
    </submittedName>
</protein>
<name>B0XVM9_ASPFC</name>
<proteinExistence type="predicted"/>
<sequence>MIGELYKDKRENSAAFLVLGSSAGRSSIATIPLPSPHLRQALLACSNIACFGELGQVCCLRLCKSCRYIHSYLCCPQGTGPAESQCKRAISAAYPYASSLAVRPCFVVSLPCPTTLTSPPSDGILLFDHPPADLLGKLLSFDRERTDPLRL</sequence>
<reference evidence="1 2" key="1">
    <citation type="journal article" date="2008" name="PLoS Genet.">
        <title>Genomic islands in the pathogenic filamentous fungus Aspergillus fumigatus.</title>
        <authorList>
            <person name="Fedorova N.D."/>
            <person name="Khaldi N."/>
            <person name="Joardar V.S."/>
            <person name="Maiti R."/>
            <person name="Amedeo P."/>
            <person name="Anderson M.J."/>
            <person name="Crabtree J."/>
            <person name="Silva J.C."/>
            <person name="Badger J.H."/>
            <person name="Albarraq A."/>
            <person name="Angiuoli S."/>
            <person name="Bussey H."/>
            <person name="Bowyer P."/>
            <person name="Cotty P.J."/>
            <person name="Dyer P.S."/>
            <person name="Egan A."/>
            <person name="Galens K."/>
            <person name="Fraser-Liggett C.M."/>
            <person name="Haas B.J."/>
            <person name="Inman J.M."/>
            <person name="Kent R."/>
            <person name="Lemieux S."/>
            <person name="Malavazi I."/>
            <person name="Orvis J."/>
            <person name="Roemer T."/>
            <person name="Ronning C.M."/>
            <person name="Sundaram J.P."/>
            <person name="Sutton G."/>
            <person name="Turner G."/>
            <person name="Venter J.C."/>
            <person name="White O.R."/>
            <person name="Whitty B.R."/>
            <person name="Youngman P."/>
            <person name="Wolfe K.H."/>
            <person name="Goldman G.H."/>
            <person name="Wortman J.R."/>
            <person name="Jiang B."/>
            <person name="Denning D.W."/>
            <person name="Nierman W.C."/>
        </authorList>
    </citation>
    <scope>NUCLEOTIDE SEQUENCE [LARGE SCALE GENOMIC DNA]</scope>
    <source>
        <strain evidence="2">CBS 144.89 / FGSC A1163 / CEA10</strain>
    </source>
</reference>
<dbReference type="HOGENOM" id="CLU_1731000_0_0_1"/>
<dbReference type="Proteomes" id="UP000001699">
    <property type="component" value="Unassembled WGS sequence"/>
</dbReference>
<keyword evidence="2" id="KW-1185">Reference proteome</keyword>